<proteinExistence type="predicted"/>
<sequence>MLARAGRARERAEHADGRALSGRADFEQSVRRSRPRERWDRKHSVCAMPRPRPRGQARERAVVYRAFQLNRARRSSRVGAFFGGTERGCRTRPGVVDSRRSSTPSQRA</sequence>
<evidence type="ECO:0000256" key="1">
    <source>
        <dbReference type="SAM" id="MobiDB-lite"/>
    </source>
</evidence>
<dbReference type="EMBL" id="CP011125">
    <property type="protein sequence ID" value="AKF06306.1"/>
    <property type="molecule type" value="Genomic_DNA"/>
</dbReference>
<dbReference type="AlphaFoldDB" id="A0A0F6W360"/>
<dbReference type="STRING" id="927083.DB32_003455"/>
<evidence type="ECO:0000313" key="3">
    <source>
        <dbReference type="Proteomes" id="UP000034883"/>
    </source>
</evidence>
<feature type="region of interest" description="Disordered" evidence="1">
    <location>
        <begin position="1"/>
        <end position="57"/>
    </location>
</feature>
<feature type="compositionally biased region" description="Basic and acidic residues" evidence="1">
    <location>
        <begin position="24"/>
        <end position="43"/>
    </location>
</feature>
<feature type="compositionally biased region" description="Basic and acidic residues" evidence="1">
    <location>
        <begin position="7"/>
        <end position="17"/>
    </location>
</feature>
<dbReference type="KEGG" id="samy:DB32_003455"/>
<evidence type="ECO:0000313" key="2">
    <source>
        <dbReference type="EMBL" id="AKF06306.1"/>
    </source>
</evidence>
<dbReference type="Proteomes" id="UP000034883">
    <property type="component" value="Chromosome"/>
</dbReference>
<gene>
    <name evidence="2" type="ORF">DB32_003455</name>
</gene>
<accession>A0A0F6W360</accession>
<reference evidence="2 3" key="1">
    <citation type="submission" date="2015-03" db="EMBL/GenBank/DDBJ databases">
        <title>Genome assembly of Sandaracinus amylolyticus DSM 53668.</title>
        <authorList>
            <person name="Sharma G."/>
            <person name="Subramanian S."/>
        </authorList>
    </citation>
    <scope>NUCLEOTIDE SEQUENCE [LARGE SCALE GENOMIC DNA]</scope>
    <source>
        <strain evidence="2 3">DSM 53668</strain>
    </source>
</reference>
<protein>
    <submittedName>
        <fullName evidence="2">Uncharacterized protein</fullName>
    </submittedName>
</protein>
<feature type="region of interest" description="Disordered" evidence="1">
    <location>
        <begin position="82"/>
        <end position="108"/>
    </location>
</feature>
<keyword evidence="3" id="KW-1185">Reference proteome</keyword>
<organism evidence="2 3">
    <name type="scientific">Sandaracinus amylolyticus</name>
    <dbReference type="NCBI Taxonomy" id="927083"/>
    <lineage>
        <taxon>Bacteria</taxon>
        <taxon>Pseudomonadati</taxon>
        <taxon>Myxococcota</taxon>
        <taxon>Polyangia</taxon>
        <taxon>Polyangiales</taxon>
        <taxon>Sandaracinaceae</taxon>
        <taxon>Sandaracinus</taxon>
    </lineage>
</organism>
<name>A0A0F6W360_9BACT</name>